<feature type="compositionally biased region" description="Basic residues" evidence="1">
    <location>
        <begin position="48"/>
        <end position="58"/>
    </location>
</feature>
<reference evidence="3" key="1">
    <citation type="submission" date="2016-12" db="EMBL/GenBank/DDBJ databases">
        <title>Comparative genomics of four Isosphaeraceae planctomycetes: a common pool of plasmids and glycoside hydrolase genes.</title>
        <authorList>
            <person name="Ivanova A."/>
        </authorList>
    </citation>
    <scope>NUCLEOTIDE SEQUENCE [LARGE SCALE GENOMIC DNA]</scope>
    <source>
        <strain evidence="3">PX4</strain>
    </source>
</reference>
<organism evidence="2 3">
    <name type="scientific">Paludisphaera borealis</name>
    <dbReference type="NCBI Taxonomy" id="1387353"/>
    <lineage>
        <taxon>Bacteria</taxon>
        <taxon>Pseudomonadati</taxon>
        <taxon>Planctomycetota</taxon>
        <taxon>Planctomycetia</taxon>
        <taxon>Isosphaerales</taxon>
        <taxon>Isosphaeraceae</taxon>
        <taxon>Paludisphaera</taxon>
    </lineage>
</organism>
<dbReference type="InterPro" id="IPR026406">
    <property type="entry name" value="Ver/Plancto_CHP"/>
</dbReference>
<dbReference type="OrthoDB" id="282243at2"/>
<dbReference type="EMBL" id="CP019082">
    <property type="protein sequence ID" value="APW63573.1"/>
    <property type="molecule type" value="Genomic_DNA"/>
</dbReference>
<proteinExistence type="predicted"/>
<dbReference type="KEGG" id="pbor:BSF38_05146"/>
<keyword evidence="3" id="KW-1185">Reference proteome</keyword>
<dbReference type="NCBIfam" id="TIGR04138">
    <property type="entry name" value="Plancto_Ver_chp"/>
    <property type="match status" value="1"/>
</dbReference>
<sequence length="157" mass="17449">MSFRDEIGRVIAKDPRYSLEAYAFVLESLHLARSRKLRDARRAERARGPRPRRGRPTVKGKSEPSGHVTGKQVCHAARRLAIRQFGLLAVPVLEQWGLCSTSDIGEIVFNLIASGDLDKTPDDRRSDFDDVYDFATALGPKPAVGEKSPSETETEDV</sequence>
<accession>A0A1U7CXG1</accession>
<feature type="region of interest" description="Disordered" evidence="1">
    <location>
        <begin position="40"/>
        <end position="70"/>
    </location>
</feature>
<dbReference type="RefSeq" id="WP_076349905.1">
    <property type="nucleotide sequence ID" value="NZ_CP019082.1"/>
</dbReference>
<name>A0A1U7CXG1_9BACT</name>
<evidence type="ECO:0000313" key="3">
    <source>
        <dbReference type="Proteomes" id="UP000186309"/>
    </source>
</evidence>
<dbReference type="Proteomes" id="UP000186309">
    <property type="component" value="Chromosome"/>
</dbReference>
<evidence type="ECO:0000313" key="2">
    <source>
        <dbReference type="EMBL" id="APW63573.1"/>
    </source>
</evidence>
<dbReference type="AlphaFoldDB" id="A0A1U7CXG1"/>
<evidence type="ECO:0000256" key="1">
    <source>
        <dbReference type="SAM" id="MobiDB-lite"/>
    </source>
</evidence>
<gene>
    <name evidence="2" type="ORF">BSF38_05146</name>
</gene>
<dbReference type="STRING" id="1387353.BSF38_05146"/>
<protein>
    <submittedName>
        <fullName evidence="2">Uncharacterized protein</fullName>
    </submittedName>
</protein>